<organism evidence="10 11">
    <name type="scientific">Thraustotheca clavata</name>
    <dbReference type="NCBI Taxonomy" id="74557"/>
    <lineage>
        <taxon>Eukaryota</taxon>
        <taxon>Sar</taxon>
        <taxon>Stramenopiles</taxon>
        <taxon>Oomycota</taxon>
        <taxon>Saprolegniomycetes</taxon>
        <taxon>Saprolegniales</taxon>
        <taxon>Achlyaceae</taxon>
        <taxon>Thraustotheca</taxon>
    </lineage>
</organism>
<keyword evidence="6 8" id="KW-1133">Transmembrane helix</keyword>
<dbReference type="PANTHER" id="PTHR22911:SF137">
    <property type="entry name" value="SOLUTE CARRIER FAMILY 35 MEMBER G2-RELATED"/>
    <property type="match status" value="1"/>
</dbReference>
<feature type="domain" description="EamA" evidence="9">
    <location>
        <begin position="3"/>
        <end position="138"/>
    </location>
</feature>
<evidence type="ECO:0000256" key="7">
    <source>
        <dbReference type="ARBA" id="ARBA00023136"/>
    </source>
</evidence>
<dbReference type="NCBIfam" id="TIGR00688">
    <property type="entry name" value="rarD"/>
    <property type="match status" value="2"/>
</dbReference>
<feature type="transmembrane region" description="Helical" evidence="8">
    <location>
        <begin position="5"/>
        <end position="22"/>
    </location>
</feature>
<keyword evidence="4" id="KW-1003">Cell membrane</keyword>
<evidence type="ECO:0000256" key="5">
    <source>
        <dbReference type="ARBA" id="ARBA00022692"/>
    </source>
</evidence>
<evidence type="ECO:0000313" key="11">
    <source>
        <dbReference type="Proteomes" id="UP000243217"/>
    </source>
</evidence>
<evidence type="ECO:0000256" key="6">
    <source>
        <dbReference type="ARBA" id="ARBA00022989"/>
    </source>
</evidence>
<protein>
    <recommendedName>
        <fullName evidence="9">EamA domain-containing protein</fullName>
    </recommendedName>
</protein>
<feature type="transmembrane region" description="Helical" evidence="8">
    <location>
        <begin position="205"/>
        <end position="224"/>
    </location>
</feature>
<proteinExistence type="inferred from homology"/>
<evidence type="ECO:0000259" key="9">
    <source>
        <dbReference type="Pfam" id="PF00892"/>
    </source>
</evidence>
<feature type="transmembrane region" description="Helical" evidence="8">
    <location>
        <begin position="231"/>
        <end position="255"/>
    </location>
</feature>
<keyword evidence="5 8" id="KW-0812">Transmembrane</keyword>
<dbReference type="InterPro" id="IPR037185">
    <property type="entry name" value="EmrE-like"/>
</dbReference>
<feature type="transmembrane region" description="Helical" evidence="8">
    <location>
        <begin position="261"/>
        <end position="279"/>
    </location>
</feature>
<name>A0A1W0AC88_9STRA</name>
<evidence type="ECO:0000256" key="8">
    <source>
        <dbReference type="SAM" id="Phobius"/>
    </source>
</evidence>
<feature type="transmembrane region" description="Helical" evidence="8">
    <location>
        <begin position="300"/>
        <end position="329"/>
    </location>
</feature>
<keyword evidence="3" id="KW-0813">Transport</keyword>
<gene>
    <name evidence="10" type="ORF">THRCLA_00087</name>
</gene>
<feature type="transmembrane region" description="Helical" evidence="8">
    <location>
        <begin position="64"/>
        <end position="84"/>
    </location>
</feature>
<feature type="transmembrane region" description="Helical" evidence="8">
    <location>
        <begin position="34"/>
        <end position="52"/>
    </location>
</feature>
<evidence type="ECO:0000256" key="3">
    <source>
        <dbReference type="ARBA" id="ARBA00022448"/>
    </source>
</evidence>
<dbReference type="GO" id="GO:0005886">
    <property type="term" value="C:plasma membrane"/>
    <property type="evidence" value="ECO:0007669"/>
    <property type="project" value="UniProtKB-SubCell"/>
</dbReference>
<dbReference type="Proteomes" id="UP000243217">
    <property type="component" value="Unassembled WGS sequence"/>
</dbReference>
<reference evidence="10 11" key="1">
    <citation type="journal article" date="2014" name="Genome Biol. Evol.">
        <title>The secreted proteins of Achlya hypogyna and Thraustotheca clavata identify the ancestral oomycete secretome and reveal gene acquisitions by horizontal gene transfer.</title>
        <authorList>
            <person name="Misner I."/>
            <person name="Blouin N."/>
            <person name="Leonard G."/>
            <person name="Richards T.A."/>
            <person name="Lane C.E."/>
        </authorList>
    </citation>
    <scope>NUCLEOTIDE SEQUENCE [LARGE SCALE GENOMIC DNA]</scope>
    <source>
        <strain evidence="10 11">ATCC 34112</strain>
    </source>
</reference>
<dbReference type="AlphaFoldDB" id="A0A1W0AC88"/>
<keyword evidence="11" id="KW-1185">Reference proteome</keyword>
<comment type="subcellular location">
    <subcellularLocation>
        <location evidence="1">Cell membrane</location>
        <topology evidence="1">Multi-pass membrane protein</topology>
    </subcellularLocation>
</comment>
<dbReference type="InterPro" id="IPR000620">
    <property type="entry name" value="EamA_dom"/>
</dbReference>
<comment type="caution">
    <text evidence="10">The sequence shown here is derived from an EMBL/GenBank/DDBJ whole genome shotgun (WGS) entry which is preliminary data.</text>
</comment>
<comment type="similarity">
    <text evidence="2">Belongs to the EamA transporter family.</text>
</comment>
<feature type="transmembrane region" description="Helical" evidence="8">
    <location>
        <begin position="173"/>
        <end position="193"/>
    </location>
</feature>
<accession>A0A1W0AC88</accession>
<dbReference type="EMBL" id="JNBS01000030">
    <property type="protein sequence ID" value="OQS07916.1"/>
    <property type="molecule type" value="Genomic_DNA"/>
</dbReference>
<feature type="transmembrane region" description="Helical" evidence="8">
    <location>
        <begin position="341"/>
        <end position="372"/>
    </location>
</feature>
<feature type="transmembrane region" description="Helical" evidence="8">
    <location>
        <begin position="424"/>
        <end position="450"/>
    </location>
</feature>
<dbReference type="InterPro" id="IPR004626">
    <property type="entry name" value="RarD"/>
</dbReference>
<evidence type="ECO:0000256" key="2">
    <source>
        <dbReference type="ARBA" id="ARBA00007362"/>
    </source>
</evidence>
<evidence type="ECO:0000256" key="4">
    <source>
        <dbReference type="ARBA" id="ARBA00022475"/>
    </source>
</evidence>
<keyword evidence="7 8" id="KW-0472">Membrane</keyword>
<sequence>MNSGIVCALTAFIIWGLYPLYWKQLDSIPALQLALHRIVWSFVILAFIMSILRQWTTFYQSLTYRIVSIYTVSTCCIFTNWYILVWAINAGYILETSLGNFINPLINVVFGVVIFKEVLRKLQWLSVALAASGVLVVAIAYAKFPWIALTGAITLAIYGLVKKVAPLSPLHGLFLETAILFPPSFIYLLVLQIEGTGAFLHVDALKNTLIIGGGVVTIVPLLLFSAAAQSVPLSVIGIIAYVSPSVRFAIGALVYHETLTSFQLCGFILVWVALVVFTLESYAISRQKQPQLMDDIEATYIVIMTPLIETSLGMFITPLMNVMLGVVIFKEKLSKWQWISIFIVCCGVTVCAVAYGRFPWIAITTAVTFGFYSLIKKKAPLVPLHGMMLETLILLPAALIYLIVVECKGTGSFLHTTVGTNLLLVGGGPVTILPLLIFSAAAQLIALSLLGILQYIQPTLQFLIGVLVYHEPLSMVKLVGFILVWLKESNTDIVLTPRESNANAQYIEEI</sequence>
<feature type="transmembrane region" description="Helical" evidence="8">
    <location>
        <begin position="122"/>
        <end position="140"/>
    </location>
</feature>
<feature type="transmembrane region" description="Helical" evidence="8">
    <location>
        <begin position="90"/>
        <end position="115"/>
    </location>
</feature>
<feature type="transmembrane region" description="Helical" evidence="8">
    <location>
        <begin position="384"/>
        <end position="404"/>
    </location>
</feature>
<dbReference type="SUPFAM" id="SSF103481">
    <property type="entry name" value="Multidrug resistance efflux transporter EmrE"/>
    <property type="match status" value="4"/>
</dbReference>
<dbReference type="PANTHER" id="PTHR22911">
    <property type="entry name" value="ACYL-MALONYL CONDENSING ENZYME-RELATED"/>
    <property type="match status" value="1"/>
</dbReference>
<evidence type="ECO:0000256" key="1">
    <source>
        <dbReference type="ARBA" id="ARBA00004651"/>
    </source>
</evidence>
<dbReference type="Pfam" id="PF00892">
    <property type="entry name" value="EamA"/>
    <property type="match status" value="1"/>
</dbReference>
<evidence type="ECO:0000313" key="10">
    <source>
        <dbReference type="EMBL" id="OQS07916.1"/>
    </source>
</evidence>